<keyword evidence="1" id="KW-0175">Coiled coil</keyword>
<dbReference type="OrthoDB" id="2505280at2759"/>
<reference evidence="3 4" key="3">
    <citation type="journal article" date="2017" name="G3 (Bethesda)">
        <title>Comparative analysis highlights variable genome content of wheat rusts and divergence of the mating loci.</title>
        <authorList>
            <person name="Cuomo C.A."/>
            <person name="Bakkeren G."/>
            <person name="Khalil H.B."/>
            <person name="Panwar V."/>
            <person name="Joly D."/>
            <person name="Linning R."/>
            <person name="Sakthikumar S."/>
            <person name="Song X."/>
            <person name="Adiconis X."/>
            <person name="Fan L."/>
            <person name="Goldberg J.M."/>
            <person name="Levin J.Z."/>
            <person name="Young S."/>
            <person name="Zeng Q."/>
            <person name="Anikster Y."/>
            <person name="Bruce M."/>
            <person name="Wang M."/>
            <person name="Yin C."/>
            <person name="McCallum B."/>
            <person name="Szabo L.J."/>
            <person name="Hulbert S."/>
            <person name="Chen X."/>
            <person name="Fellers J.P."/>
        </authorList>
    </citation>
    <scope>NUCLEOTIDE SEQUENCE</scope>
    <source>
        <strain evidence="3">isolate 1-1 / race 1 (BBBD)</strain>
        <strain evidence="4">Isolate 1-1 / race 1 (BBBD)</strain>
    </source>
</reference>
<dbReference type="EMBL" id="ADAS02000154">
    <property type="protein sequence ID" value="OAV88783.1"/>
    <property type="molecule type" value="Genomic_DNA"/>
</dbReference>
<dbReference type="VEuPathDB" id="FungiDB:PTTG_28916"/>
<proteinExistence type="predicted"/>
<dbReference type="Proteomes" id="UP000005240">
    <property type="component" value="Unassembled WGS sequence"/>
</dbReference>
<feature type="coiled-coil region" evidence="1">
    <location>
        <begin position="9"/>
        <end position="36"/>
    </location>
</feature>
<accession>A0A180GA30</accession>
<evidence type="ECO:0000256" key="1">
    <source>
        <dbReference type="SAM" id="Coils"/>
    </source>
</evidence>
<evidence type="ECO:0000313" key="4">
    <source>
        <dbReference type="Proteomes" id="UP000005240"/>
    </source>
</evidence>
<evidence type="ECO:0000313" key="3">
    <source>
        <dbReference type="EnsemblFungi" id="PTTG_28916-t43_1-p1"/>
    </source>
</evidence>
<reference evidence="3" key="4">
    <citation type="submission" date="2025-05" db="UniProtKB">
        <authorList>
            <consortium name="EnsemblFungi"/>
        </authorList>
    </citation>
    <scope>IDENTIFICATION</scope>
    <source>
        <strain evidence="3">isolate 1-1 / race 1 (BBBD)</strain>
    </source>
</reference>
<dbReference type="EnsemblFungi" id="PTTG_28916-t43_1">
    <property type="protein sequence ID" value="PTTG_28916-t43_1-p1"/>
    <property type="gene ID" value="PTTG_28916"/>
</dbReference>
<reference evidence="2" key="1">
    <citation type="submission" date="2009-11" db="EMBL/GenBank/DDBJ databases">
        <authorList>
            <consortium name="The Broad Institute Genome Sequencing Platform"/>
            <person name="Ward D."/>
            <person name="Feldgarden M."/>
            <person name="Earl A."/>
            <person name="Young S.K."/>
            <person name="Zeng Q."/>
            <person name="Koehrsen M."/>
            <person name="Alvarado L."/>
            <person name="Berlin A."/>
            <person name="Bochicchio J."/>
            <person name="Borenstein D."/>
            <person name="Chapman S.B."/>
            <person name="Chen Z."/>
            <person name="Engels R."/>
            <person name="Freedman E."/>
            <person name="Gellesch M."/>
            <person name="Goldberg J."/>
            <person name="Griggs A."/>
            <person name="Gujja S."/>
            <person name="Heilman E."/>
            <person name="Heiman D."/>
            <person name="Hepburn T."/>
            <person name="Howarth C."/>
            <person name="Jen D."/>
            <person name="Larson L."/>
            <person name="Lewis B."/>
            <person name="Mehta T."/>
            <person name="Park D."/>
            <person name="Pearson M."/>
            <person name="Roberts A."/>
            <person name="Saif S."/>
            <person name="Shea T."/>
            <person name="Shenoy N."/>
            <person name="Sisk P."/>
            <person name="Stolte C."/>
            <person name="Sykes S."/>
            <person name="Thomson T."/>
            <person name="Walk T."/>
            <person name="White J."/>
            <person name="Yandava C."/>
            <person name="Izard J."/>
            <person name="Baranova O.V."/>
            <person name="Blanton J.M."/>
            <person name="Tanner A.C."/>
            <person name="Dewhirst F.E."/>
            <person name="Haas B."/>
            <person name="Nusbaum C."/>
            <person name="Birren B."/>
        </authorList>
    </citation>
    <scope>NUCLEOTIDE SEQUENCE [LARGE SCALE GENOMIC DNA]</scope>
    <source>
        <strain evidence="2">1-1 BBBD Race 1</strain>
    </source>
</reference>
<gene>
    <name evidence="2" type="ORF">PTTG_28916</name>
</gene>
<protein>
    <submittedName>
        <fullName evidence="2 3">Uncharacterized protein</fullName>
    </submittedName>
</protein>
<reference evidence="2" key="2">
    <citation type="submission" date="2016-05" db="EMBL/GenBank/DDBJ databases">
        <title>Comparative analysis highlights variable genome content of wheat rusts and divergence of the mating loci.</title>
        <authorList>
            <person name="Cuomo C.A."/>
            <person name="Bakkeren G."/>
            <person name="Szabo L."/>
            <person name="Khalil H."/>
            <person name="Joly D."/>
            <person name="Goldberg J."/>
            <person name="Young S."/>
            <person name="Zeng Q."/>
            <person name="Fellers J."/>
        </authorList>
    </citation>
    <scope>NUCLEOTIDE SEQUENCE [LARGE SCALE GENOMIC DNA]</scope>
    <source>
        <strain evidence="2">1-1 BBBD Race 1</strain>
    </source>
</reference>
<organism evidence="2">
    <name type="scientific">Puccinia triticina (isolate 1-1 / race 1 (BBBD))</name>
    <name type="common">Brown leaf rust fungus</name>
    <dbReference type="NCBI Taxonomy" id="630390"/>
    <lineage>
        <taxon>Eukaryota</taxon>
        <taxon>Fungi</taxon>
        <taxon>Dikarya</taxon>
        <taxon>Basidiomycota</taxon>
        <taxon>Pucciniomycotina</taxon>
        <taxon>Pucciniomycetes</taxon>
        <taxon>Pucciniales</taxon>
        <taxon>Pucciniaceae</taxon>
        <taxon>Puccinia</taxon>
    </lineage>
</organism>
<name>A0A180GA30_PUCT1</name>
<evidence type="ECO:0000313" key="2">
    <source>
        <dbReference type="EMBL" id="OAV88783.1"/>
    </source>
</evidence>
<sequence>MDVNQEERVQELANVLSNLQLNHQSEQQKIDHLSNEIGSIKVDLNTIKLTLQDVTQRLLAFHHQMSTFQHPPPVTQSFSDVSVMTHALFSGNPKEINKFLYFIKDQLVEVKARFTSEKSKINWVVRHFCHLDGNISDTDPSYLWWISVLRENAQTQNLPSKLASAEDPYVLPCLISICTFLSHLEEVFANSSSIEDAKRALYSCKQGNKPLDVFNSLFCSLVFAFDLTEDCRIDVYKAAINPKILEIAIQKDSWKEATDLKQKMALCILASNILDELTMLRANLSTKRVDFQLQQPPPPPLPNSNATPMDIDAITASIGFTFSAYRALCVKHKLCQRCHKAYDETHISNRSCPNTEVQMKDKIALFTKLSKSAPSTTHLTQIDLGTPSSGAIPLS</sequence>
<dbReference type="AlphaFoldDB" id="A0A180GA30"/>
<keyword evidence="4" id="KW-1185">Reference proteome</keyword>